<dbReference type="EMBL" id="JBDFQZ010000004">
    <property type="protein sequence ID" value="KAK9732990.1"/>
    <property type="molecule type" value="Genomic_DNA"/>
</dbReference>
<keyword evidence="4 5" id="KW-0413">Isomerase</keyword>
<evidence type="ECO:0000256" key="2">
    <source>
        <dbReference type="ARBA" id="ARBA00013194"/>
    </source>
</evidence>
<keyword evidence="3 5" id="KW-0697">Rotamase</keyword>
<dbReference type="SUPFAM" id="SSF54534">
    <property type="entry name" value="FKBP-like"/>
    <property type="match status" value="1"/>
</dbReference>
<dbReference type="InterPro" id="IPR050689">
    <property type="entry name" value="FKBP-type_PPIase"/>
</dbReference>
<reference evidence="7" key="1">
    <citation type="submission" date="2024-03" db="EMBL/GenBank/DDBJ databases">
        <title>WGS assembly of Saponaria officinalis var. Norfolk2.</title>
        <authorList>
            <person name="Jenkins J."/>
            <person name="Shu S."/>
            <person name="Grimwood J."/>
            <person name="Barry K."/>
            <person name="Goodstein D."/>
            <person name="Schmutz J."/>
            <person name="Leebens-Mack J."/>
            <person name="Osbourn A."/>
        </authorList>
    </citation>
    <scope>NUCLEOTIDE SEQUENCE [LARGE SCALE GENOMIC DNA]</scope>
    <source>
        <strain evidence="7">JIC</strain>
    </source>
</reference>
<dbReference type="Gene3D" id="3.10.50.40">
    <property type="match status" value="1"/>
</dbReference>
<dbReference type="GO" id="GO:0003755">
    <property type="term" value="F:peptidyl-prolyl cis-trans isomerase activity"/>
    <property type="evidence" value="ECO:0007669"/>
    <property type="project" value="UniProtKB-KW"/>
</dbReference>
<dbReference type="AlphaFoldDB" id="A0AAW1LG37"/>
<proteinExistence type="predicted"/>
<dbReference type="InterPro" id="IPR046357">
    <property type="entry name" value="PPIase_dom_sf"/>
</dbReference>
<evidence type="ECO:0000256" key="4">
    <source>
        <dbReference type="ARBA" id="ARBA00023235"/>
    </source>
</evidence>
<name>A0AAW1LG37_SAPOF</name>
<dbReference type="GO" id="GO:0005737">
    <property type="term" value="C:cytoplasm"/>
    <property type="evidence" value="ECO:0007669"/>
    <property type="project" value="TreeGrafter"/>
</dbReference>
<dbReference type="PROSITE" id="PS50059">
    <property type="entry name" value="FKBP_PPIASE"/>
    <property type="match status" value="1"/>
</dbReference>
<dbReference type="PANTHER" id="PTHR10516:SF443">
    <property type="entry name" value="FK506-BINDING PROTEIN 59-RELATED"/>
    <property type="match status" value="1"/>
</dbReference>
<comment type="caution">
    <text evidence="7">The sequence shown here is derived from an EMBL/GenBank/DDBJ whole genome shotgun (WGS) entry which is preliminary data.</text>
</comment>
<evidence type="ECO:0000313" key="8">
    <source>
        <dbReference type="Proteomes" id="UP001443914"/>
    </source>
</evidence>
<evidence type="ECO:0000259" key="6">
    <source>
        <dbReference type="PROSITE" id="PS50059"/>
    </source>
</evidence>
<organism evidence="7 8">
    <name type="scientific">Saponaria officinalis</name>
    <name type="common">Common soapwort</name>
    <name type="synonym">Lychnis saponaria</name>
    <dbReference type="NCBI Taxonomy" id="3572"/>
    <lineage>
        <taxon>Eukaryota</taxon>
        <taxon>Viridiplantae</taxon>
        <taxon>Streptophyta</taxon>
        <taxon>Embryophyta</taxon>
        <taxon>Tracheophyta</taxon>
        <taxon>Spermatophyta</taxon>
        <taxon>Magnoliopsida</taxon>
        <taxon>eudicotyledons</taxon>
        <taxon>Gunneridae</taxon>
        <taxon>Pentapetalae</taxon>
        <taxon>Caryophyllales</taxon>
        <taxon>Caryophyllaceae</taxon>
        <taxon>Caryophylleae</taxon>
        <taxon>Saponaria</taxon>
    </lineage>
</organism>
<comment type="catalytic activity">
    <reaction evidence="1 5">
        <text>[protein]-peptidylproline (omega=180) = [protein]-peptidylproline (omega=0)</text>
        <dbReference type="Rhea" id="RHEA:16237"/>
        <dbReference type="Rhea" id="RHEA-COMP:10747"/>
        <dbReference type="Rhea" id="RHEA-COMP:10748"/>
        <dbReference type="ChEBI" id="CHEBI:83833"/>
        <dbReference type="ChEBI" id="CHEBI:83834"/>
        <dbReference type="EC" id="5.2.1.8"/>
    </reaction>
</comment>
<evidence type="ECO:0000256" key="5">
    <source>
        <dbReference type="PROSITE-ProRule" id="PRU00277"/>
    </source>
</evidence>
<dbReference type="PANTHER" id="PTHR10516">
    <property type="entry name" value="PEPTIDYL-PROLYL CIS-TRANS ISOMERASE"/>
    <property type="match status" value="1"/>
</dbReference>
<keyword evidence="8" id="KW-1185">Reference proteome</keyword>
<dbReference type="EC" id="5.2.1.8" evidence="2 5"/>
<feature type="domain" description="PPIase FKBP-type" evidence="6">
    <location>
        <begin position="1"/>
        <end position="90"/>
    </location>
</feature>
<protein>
    <recommendedName>
        <fullName evidence="2 5">peptidylprolyl isomerase</fullName>
        <ecNumber evidence="2 5">5.2.1.8</ecNumber>
    </recommendedName>
</protein>
<dbReference type="InterPro" id="IPR001179">
    <property type="entry name" value="PPIase_FKBP_dom"/>
</dbReference>
<gene>
    <name evidence="7" type="ORF">RND81_04G036300</name>
</gene>
<dbReference type="Proteomes" id="UP001443914">
    <property type="component" value="Unassembled WGS sequence"/>
</dbReference>
<evidence type="ECO:0000256" key="1">
    <source>
        <dbReference type="ARBA" id="ARBA00000971"/>
    </source>
</evidence>
<dbReference type="Pfam" id="PF00254">
    <property type="entry name" value="FKBP_C"/>
    <property type="match status" value="1"/>
</dbReference>
<evidence type="ECO:0000256" key="3">
    <source>
        <dbReference type="ARBA" id="ARBA00023110"/>
    </source>
</evidence>
<evidence type="ECO:0000313" key="7">
    <source>
        <dbReference type="EMBL" id="KAK9732990.1"/>
    </source>
</evidence>
<accession>A0AAW1LG37</accession>
<sequence>MEKLSTKDPGQEPFSFNVGQGKVIKGWDEGVLGMQLGEVARITIFRVLGYSRVSQHLLATTRDDGSFHMWDTTGKALRKNPKIPISNTMIPVKLYGLVEDSF</sequence>